<feature type="compositionally biased region" description="Basic and acidic residues" evidence="2">
    <location>
        <begin position="201"/>
        <end position="221"/>
    </location>
</feature>
<dbReference type="Pfam" id="PF13181">
    <property type="entry name" value="TPR_8"/>
    <property type="match status" value="1"/>
</dbReference>
<dbReference type="SUPFAM" id="SSF52540">
    <property type="entry name" value="P-loop containing nucleoside triphosphate hydrolases"/>
    <property type="match status" value="1"/>
</dbReference>
<sequence>MDKAEYHLRLEELTKCVENRDYAGALTIVDSIEWRRVKSIRTLNMVADVYEANKRYRECKNILLLAYDRASIGKSILYRLVEICLKLGELEEAVDFYTEFAEVAPHDNSRFILKYKIYKARRSPVQDQIAILEEYKEREYTERWAYELAMLYSRAGNQQKCVETCDDLILWFSEGKYVRKAMELKQKYQPLSPIQQAAYQKELDREASARRPAPEKTEESAAVKAAEPPETAGSREILQRMDQAGAAITKDVSIPEEVPQKEDSADTASVTSREFMGKTADLREQLARSIHDVFSGIRKEAPQVEELEIPETEAAPDRMATANLPIHELEPELVEPSIKPVERPVQDVREVLAEEEQIEGQMSLKDFNLEALVQETADSLSEEIASDALVPAEASVQETAEESLPEETEEKTEEPLPQETGEKTEEPLPEETEEKTEEPLPQEQEKKAPEEAPRPRPLYNEELEIPDPEPTPEEKAQRTITLSTIGQNTIPISIDELLMEETPEERRIRILNDAKPVRMNDEQRKIFTYFARVPGMDQQILEAMNGVYEHAGEHTSKHGNIAIMGASGTGKTQLTRSLMVALCKDLQLDVAKTARITGEAMNDRDPAKIVSKMSGGFLVIDGASEMTAETVEQLNRAMEFRTDCMILIIEDEKANMRAMLKQYPDFAGKFDKVISIPVFTNDELVTFARTYATENGCKMDEMGVLALYTLIGNHQSEREPMTISQVKDMVDKAMAHARKTPKKRGRKKAGRGRQQEDFIILQEKDFEQ</sequence>
<accession>A0A9D1TAS4</accession>
<feature type="compositionally biased region" description="Acidic residues" evidence="2">
    <location>
        <begin position="427"/>
        <end position="436"/>
    </location>
</feature>
<proteinExistence type="predicted"/>
<feature type="compositionally biased region" description="Basic and acidic residues" evidence="2">
    <location>
        <begin position="443"/>
        <end position="454"/>
    </location>
</feature>
<feature type="compositionally biased region" description="Acidic residues" evidence="2">
    <location>
        <begin position="461"/>
        <end position="471"/>
    </location>
</feature>
<feature type="repeat" description="TPR" evidence="1">
    <location>
        <begin position="74"/>
        <end position="107"/>
    </location>
</feature>
<dbReference type="SUPFAM" id="SSF48452">
    <property type="entry name" value="TPR-like"/>
    <property type="match status" value="1"/>
</dbReference>
<feature type="compositionally biased region" description="Acidic residues" evidence="2">
    <location>
        <begin position="399"/>
        <end position="412"/>
    </location>
</feature>
<evidence type="ECO:0000256" key="2">
    <source>
        <dbReference type="SAM" id="MobiDB-lite"/>
    </source>
</evidence>
<keyword evidence="1" id="KW-0802">TPR repeat</keyword>
<feature type="region of interest" description="Disordered" evidence="2">
    <location>
        <begin position="735"/>
        <end position="768"/>
    </location>
</feature>
<dbReference type="PROSITE" id="PS50005">
    <property type="entry name" value="TPR"/>
    <property type="match status" value="1"/>
</dbReference>
<reference evidence="3" key="1">
    <citation type="submission" date="2020-10" db="EMBL/GenBank/DDBJ databases">
        <authorList>
            <person name="Gilroy R."/>
        </authorList>
    </citation>
    <scope>NUCLEOTIDE SEQUENCE</scope>
    <source>
        <strain evidence="3">CHK188-20938</strain>
    </source>
</reference>
<dbReference type="Gene3D" id="1.25.40.10">
    <property type="entry name" value="Tetratricopeptide repeat domain"/>
    <property type="match status" value="1"/>
</dbReference>
<dbReference type="Proteomes" id="UP000824169">
    <property type="component" value="Unassembled WGS sequence"/>
</dbReference>
<dbReference type="Gene3D" id="3.40.50.300">
    <property type="entry name" value="P-loop containing nucleotide triphosphate hydrolases"/>
    <property type="match status" value="1"/>
</dbReference>
<dbReference type="EMBL" id="DVOO01000027">
    <property type="protein sequence ID" value="HIV25901.1"/>
    <property type="molecule type" value="Genomic_DNA"/>
</dbReference>
<gene>
    <name evidence="3" type="ORF">IAB71_09040</name>
</gene>
<evidence type="ECO:0008006" key="5">
    <source>
        <dbReference type="Google" id="ProtNLM"/>
    </source>
</evidence>
<feature type="compositionally biased region" description="Basic residues" evidence="2">
    <location>
        <begin position="735"/>
        <end position="751"/>
    </location>
</feature>
<name>A0A9D1TAS4_9FIRM</name>
<dbReference type="InterPro" id="IPR011990">
    <property type="entry name" value="TPR-like_helical_dom_sf"/>
</dbReference>
<dbReference type="InterPro" id="IPR019734">
    <property type="entry name" value="TPR_rpt"/>
</dbReference>
<evidence type="ECO:0000313" key="3">
    <source>
        <dbReference type="EMBL" id="HIV25901.1"/>
    </source>
</evidence>
<protein>
    <recommendedName>
        <fullName evidence="5">AAA+ ATPase domain-containing protein</fullName>
    </recommendedName>
</protein>
<organism evidence="3 4">
    <name type="scientific">Candidatus Scatomonas pullistercoris</name>
    <dbReference type="NCBI Taxonomy" id="2840920"/>
    <lineage>
        <taxon>Bacteria</taxon>
        <taxon>Bacillati</taxon>
        <taxon>Bacillota</taxon>
        <taxon>Clostridia</taxon>
        <taxon>Lachnospirales</taxon>
        <taxon>Lachnospiraceae</taxon>
        <taxon>Lachnospiraceae incertae sedis</taxon>
        <taxon>Candidatus Scatomonas</taxon>
    </lineage>
</organism>
<evidence type="ECO:0000256" key="1">
    <source>
        <dbReference type="PROSITE-ProRule" id="PRU00339"/>
    </source>
</evidence>
<feature type="region of interest" description="Disordered" evidence="2">
    <location>
        <begin position="392"/>
        <end position="474"/>
    </location>
</feature>
<dbReference type="AlphaFoldDB" id="A0A9D1TAS4"/>
<feature type="region of interest" description="Disordered" evidence="2">
    <location>
        <begin position="200"/>
        <end position="232"/>
    </location>
</feature>
<dbReference type="InterPro" id="IPR027417">
    <property type="entry name" value="P-loop_NTPase"/>
</dbReference>
<reference evidence="3" key="2">
    <citation type="journal article" date="2021" name="PeerJ">
        <title>Extensive microbial diversity within the chicken gut microbiome revealed by metagenomics and culture.</title>
        <authorList>
            <person name="Gilroy R."/>
            <person name="Ravi A."/>
            <person name="Getino M."/>
            <person name="Pursley I."/>
            <person name="Horton D.L."/>
            <person name="Alikhan N.F."/>
            <person name="Baker D."/>
            <person name="Gharbi K."/>
            <person name="Hall N."/>
            <person name="Watson M."/>
            <person name="Adriaenssens E.M."/>
            <person name="Foster-Nyarko E."/>
            <person name="Jarju S."/>
            <person name="Secka A."/>
            <person name="Antonio M."/>
            <person name="Oren A."/>
            <person name="Chaudhuri R.R."/>
            <person name="La Ragione R."/>
            <person name="Hildebrand F."/>
            <person name="Pallen M.J."/>
        </authorList>
    </citation>
    <scope>NUCLEOTIDE SEQUENCE</scope>
    <source>
        <strain evidence="3">CHK188-20938</strain>
    </source>
</reference>
<comment type="caution">
    <text evidence="3">The sequence shown here is derived from an EMBL/GenBank/DDBJ whole genome shotgun (WGS) entry which is preliminary data.</text>
</comment>
<evidence type="ECO:0000313" key="4">
    <source>
        <dbReference type="Proteomes" id="UP000824169"/>
    </source>
</evidence>